<dbReference type="EMBL" id="JAHFXS010002408">
    <property type="protein sequence ID" value="KAG9972426.1"/>
    <property type="molecule type" value="Genomic_DNA"/>
</dbReference>
<feature type="non-terminal residue" evidence="1">
    <location>
        <position position="154"/>
    </location>
</feature>
<evidence type="ECO:0000313" key="2">
    <source>
        <dbReference type="Proteomes" id="UP000729357"/>
    </source>
</evidence>
<sequence length="154" mass="17466">MWRDSGPEPNSAEILALRWAAESFKYLIEVSAKLQAIRQKLTELGVEGYNVEMDSVRCNLEVAFDTARASERRYEDSHPLELPALTNNFAYNIFKPYSSNPKFWIWVAQGEPHHKHTAAGIPTWSPTVVLICRSTAYVWQSGRDAQCSADCGRM</sequence>
<keyword evidence="2" id="KW-1185">Reference proteome</keyword>
<organism evidence="1 2">
    <name type="scientific">Aureobasidium melanogenum</name>
    <name type="common">Aureobasidium pullulans var. melanogenum</name>
    <dbReference type="NCBI Taxonomy" id="46634"/>
    <lineage>
        <taxon>Eukaryota</taxon>
        <taxon>Fungi</taxon>
        <taxon>Dikarya</taxon>
        <taxon>Ascomycota</taxon>
        <taxon>Pezizomycotina</taxon>
        <taxon>Dothideomycetes</taxon>
        <taxon>Dothideomycetidae</taxon>
        <taxon>Dothideales</taxon>
        <taxon>Saccotheciaceae</taxon>
        <taxon>Aureobasidium</taxon>
    </lineage>
</organism>
<reference evidence="1" key="1">
    <citation type="journal article" date="2021" name="J Fungi (Basel)">
        <title>Virulence traits and population genomics of the black yeast Aureobasidium melanogenum.</title>
        <authorList>
            <person name="Cernosa A."/>
            <person name="Sun X."/>
            <person name="Gostincar C."/>
            <person name="Fang C."/>
            <person name="Gunde-Cimerman N."/>
            <person name="Song Z."/>
        </authorList>
    </citation>
    <scope>NUCLEOTIDE SEQUENCE</scope>
    <source>
        <strain evidence="1">EXF-9298</strain>
    </source>
</reference>
<evidence type="ECO:0000313" key="1">
    <source>
        <dbReference type="EMBL" id="KAG9972426.1"/>
    </source>
</evidence>
<accession>A0A9P8FH55</accession>
<dbReference type="AlphaFoldDB" id="A0A9P8FH55"/>
<gene>
    <name evidence="1" type="ORF">KCU98_g13252</name>
</gene>
<protein>
    <submittedName>
        <fullName evidence="1">Uncharacterized protein</fullName>
    </submittedName>
</protein>
<dbReference type="Proteomes" id="UP000729357">
    <property type="component" value="Unassembled WGS sequence"/>
</dbReference>
<reference evidence="1" key="2">
    <citation type="submission" date="2021-08" db="EMBL/GenBank/DDBJ databases">
        <authorList>
            <person name="Gostincar C."/>
            <person name="Sun X."/>
            <person name="Song Z."/>
            <person name="Gunde-Cimerman N."/>
        </authorList>
    </citation>
    <scope>NUCLEOTIDE SEQUENCE</scope>
    <source>
        <strain evidence="1">EXF-9298</strain>
    </source>
</reference>
<proteinExistence type="predicted"/>
<comment type="caution">
    <text evidence="1">The sequence shown here is derived from an EMBL/GenBank/DDBJ whole genome shotgun (WGS) entry which is preliminary data.</text>
</comment>
<name>A0A9P8FH55_AURME</name>